<organism evidence="2 3">
    <name type="scientific">Methanosphaera stadtmanae</name>
    <dbReference type="NCBI Taxonomy" id="2317"/>
    <lineage>
        <taxon>Archaea</taxon>
        <taxon>Methanobacteriati</taxon>
        <taxon>Methanobacteriota</taxon>
        <taxon>Methanomada group</taxon>
        <taxon>Methanobacteria</taxon>
        <taxon>Methanobacteriales</taxon>
        <taxon>Methanobacteriaceae</taxon>
        <taxon>Methanosphaera</taxon>
    </lineage>
</organism>
<protein>
    <recommendedName>
        <fullName evidence="4">DUF5518 domain-containing protein</fullName>
    </recommendedName>
</protein>
<dbReference type="EMBL" id="NGJK01000082">
    <property type="protein sequence ID" value="RAP02554.1"/>
    <property type="molecule type" value="Genomic_DNA"/>
</dbReference>
<reference evidence="2 3" key="1">
    <citation type="submission" date="2017-05" db="EMBL/GenBank/DDBJ databases">
        <title>Host range expansion of the Methanosphaera genus to humans and monogastric animals involves recent and extensive reduction in genome content.</title>
        <authorList>
            <person name="Hoedt E.C."/>
            <person name="Volmer J.G."/>
            <person name="Parks D.H."/>
            <person name="Rosewarne C.P."/>
            <person name="Denman S.E."/>
            <person name="Mcsweeney C.S."/>
            <person name="O Cuiv P."/>
            <person name="Hugenholtz P."/>
            <person name="Tyson G.W."/>
            <person name="Morrison M."/>
        </authorList>
    </citation>
    <scope>NUCLEOTIDE SEQUENCE [LARGE SCALE GENOMIC DNA]</scope>
    <source>
        <strain evidence="2 3">PA5</strain>
    </source>
</reference>
<feature type="transmembrane region" description="Helical" evidence="1">
    <location>
        <begin position="57"/>
        <end position="81"/>
    </location>
</feature>
<dbReference type="RefSeq" id="WP_112149720.1">
    <property type="nucleotide sequence ID" value="NZ_NGJK01000082.1"/>
</dbReference>
<dbReference type="InterPro" id="IPR040493">
    <property type="entry name" value="DUF5518"/>
</dbReference>
<name>A0A328Q0P0_9EURY</name>
<gene>
    <name evidence="2" type="ORF">CA615_06690</name>
</gene>
<proteinExistence type="predicted"/>
<evidence type="ECO:0000313" key="3">
    <source>
        <dbReference type="Proteomes" id="UP000248557"/>
    </source>
</evidence>
<feature type="transmembrane region" description="Helical" evidence="1">
    <location>
        <begin position="93"/>
        <end position="115"/>
    </location>
</feature>
<keyword evidence="1" id="KW-0472">Membrane</keyword>
<keyword evidence="1" id="KW-1133">Transmembrane helix</keyword>
<feature type="transmembrane region" description="Helical" evidence="1">
    <location>
        <begin position="12"/>
        <end position="45"/>
    </location>
</feature>
<keyword evidence="1" id="KW-0812">Transmembrane</keyword>
<accession>A0A328Q0P0</accession>
<sequence>MDFNNVTKGKAIPLGIIIIVLTYLLSGASSSILPFVFFTGILVGLMKHDNIIESAVAALLVALIGSVISTIITSAIIYISYGSTYLAYTLTSSLYLVILYIIAGAIGGVIGYYIFNELDVKH</sequence>
<evidence type="ECO:0008006" key="4">
    <source>
        <dbReference type="Google" id="ProtNLM"/>
    </source>
</evidence>
<evidence type="ECO:0000256" key="1">
    <source>
        <dbReference type="SAM" id="Phobius"/>
    </source>
</evidence>
<evidence type="ECO:0000313" key="2">
    <source>
        <dbReference type="EMBL" id="RAP02554.1"/>
    </source>
</evidence>
<dbReference type="AlphaFoldDB" id="A0A328Q0P0"/>
<comment type="caution">
    <text evidence="2">The sequence shown here is derived from an EMBL/GenBank/DDBJ whole genome shotgun (WGS) entry which is preliminary data.</text>
</comment>
<dbReference type="Proteomes" id="UP000248557">
    <property type="component" value="Unassembled WGS sequence"/>
</dbReference>
<dbReference type="Pfam" id="PF17647">
    <property type="entry name" value="DUF5518"/>
    <property type="match status" value="1"/>
</dbReference>